<comment type="similarity">
    <text evidence="1">Belongs to the AB hydrolase superfamily. AB hydrolase 2 family.</text>
</comment>
<keyword evidence="4" id="KW-1185">Reference proteome</keyword>
<gene>
    <name evidence="3" type="ORF">TWF694_003181</name>
</gene>
<dbReference type="InterPro" id="IPR029058">
    <property type="entry name" value="AB_hydrolase_fold"/>
</dbReference>
<protein>
    <recommendedName>
        <fullName evidence="2">Phospholipase/carboxylesterase/thioesterase domain-containing protein</fullName>
    </recommendedName>
</protein>
<dbReference type="Proteomes" id="UP001365542">
    <property type="component" value="Unassembled WGS sequence"/>
</dbReference>
<dbReference type="AlphaFoldDB" id="A0AAV9X0U9"/>
<evidence type="ECO:0000313" key="4">
    <source>
        <dbReference type="Proteomes" id="UP001365542"/>
    </source>
</evidence>
<dbReference type="EMBL" id="JAVHJO010000012">
    <property type="protein sequence ID" value="KAK6532018.1"/>
    <property type="molecule type" value="Genomic_DNA"/>
</dbReference>
<dbReference type="SUPFAM" id="SSF53474">
    <property type="entry name" value="alpha/beta-Hydrolases"/>
    <property type="match status" value="1"/>
</dbReference>
<dbReference type="GO" id="GO:0008474">
    <property type="term" value="F:palmitoyl-(protein) hydrolase activity"/>
    <property type="evidence" value="ECO:0007669"/>
    <property type="project" value="TreeGrafter"/>
</dbReference>
<dbReference type="GO" id="GO:0005737">
    <property type="term" value="C:cytoplasm"/>
    <property type="evidence" value="ECO:0007669"/>
    <property type="project" value="TreeGrafter"/>
</dbReference>
<dbReference type="Pfam" id="PF02230">
    <property type="entry name" value="Abhydrolase_2"/>
    <property type="match status" value="1"/>
</dbReference>
<evidence type="ECO:0000259" key="2">
    <source>
        <dbReference type="Pfam" id="PF02230"/>
    </source>
</evidence>
<dbReference type="PANTHER" id="PTHR10655:SF63">
    <property type="entry name" value="PHOSPHOLIPASE_CARBOXYLESTERASE_THIOESTERASE DOMAIN-CONTAINING PROTEIN"/>
    <property type="match status" value="1"/>
</dbReference>
<sequence length="267" mass="29731">MSTSSDFPDPFIITPQSQHSHTIIFLHGRGSTGEELADSLSEVNLTKITTEPATTLFSHFPNIKWVFPSAKLNFSTVFQEEITEWFDISSLTDVSAKEELQIAGLKNTVPHLRHVVQQELDILNGDASKVIMAGISQGEATALMLLLLQEHTFGGFMGFSGWIPLSKRLDEASAADIPSLIKYTLGIEDEDMKSSADFGKTPVFLGHGVDDAWISFTHGRHVRDTLSKMGFEVVWKEYTGADEEGHWLKEPEEFDDIAEFIERITKG</sequence>
<dbReference type="InterPro" id="IPR050565">
    <property type="entry name" value="LYPA1-2/EST-like"/>
</dbReference>
<dbReference type="GO" id="GO:0052689">
    <property type="term" value="F:carboxylic ester hydrolase activity"/>
    <property type="evidence" value="ECO:0007669"/>
    <property type="project" value="TreeGrafter"/>
</dbReference>
<dbReference type="Gene3D" id="3.40.50.1820">
    <property type="entry name" value="alpha/beta hydrolase"/>
    <property type="match status" value="1"/>
</dbReference>
<reference evidence="3 4" key="1">
    <citation type="submission" date="2019-10" db="EMBL/GenBank/DDBJ databases">
        <authorList>
            <person name="Palmer J.M."/>
        </authorList>
    </citation>
    <scope>NUCLEOTIDE SEQUENCE [LARGE SCALE GENOMIC DNA]</scope>
    <source>
        <strain evidence="3 4">TWF694</strain>
    </source>
</reference>
<name>A0AAV9X0U9_9PEZI</name>
<feature type="domain" description="Phospholipase/carboxylesterase/thioesterase" evidence="2">
    <location>
        <begin position="10"/>
        <end position="173"/>
    </location>
</feature>
<accession>A0AAV9X0U9</accession>
<dbReference type="PANTHER" id="PTHR10655">
    <property type="entry name" value="LYSOPHOSPHOLIPASE-RELATED"/>
    <property type="match status" value="1"/>
</dbReference>
<dbReference type="InterPro" id="IPR003140">
    <property type="entry name" value="PLipase/COase/thioEstase"/>
</dbReference>
<organism evidence="3 4">
    <name type="scientific">Orbilia ellipsospora</name>
    <dbReference type="NCBI Taxonomy" id="2528407"/>
    <lineage>
        <taxon>Eukaryota</taxon>
        <taxon>Fungi</taxon>
        <taxon>Dikarya</taxon>
        <taxon>Ascomycota</taxon>
        <taxon>Pezizomycotina</taxon>
        <taxon>Orbiliomycetes</taxon>
        <taxon>Orbiliales</taxon>
        <taxon>Orbiliaceae</taxon>
        <taxon>Orbilia</taxon>
    </lineage>
</organism>
<proteinExistence type="inferred from homology"/>
<evidence type="ECO:0000313" key="3">
    <source>
        <dbReference type="EMBL" id="KAK6532018.1"/>
    </source>
</evidence>
<comment type="caution">
    <text evidence="3">The sequence shown here is derived from an EMBL/GenBank/DDBJ whole genome shotgun (WGS) entry which is preliminary data.</text>
</comment>
<evidence type="ECO:0000256" key="1">
    <source>
        <dbReference type="ARBA" id="ARBA00006499"/>
    </source>
</evidence>